<dbReference type="SMART" id="SM00829">
    <property type="entry name" value="PKS_ER"/>
    <property type="match status" value="1"/>
</dbReference>
<name>A0A0R2MSL6_9LACO</name>
<dbReference type="InterPro" id="IPR013154">
    <property type="entry name" value="ADH-like_N"/>
</dbReference>
<protein>
    <submittedName>
        <fullName evidence="4">NADPH quinone reductase related Zn-dependent oxidoreductase</fullName>
    </submittedName>
</protein>
<dbReference type="Pfam" id="PF00107">
    <property type="entry name" value="ADH_zinc_N"/>
    <property type="match status" value="1"/>
</dbReference>
<gene>
    <name evidence="4" type="ORF">IV64_GL000385</name>
</gene>
<dbReference type="AlphaFoldDB" id="A0A0R2MSL6"/>
<dbReference type="Pfam" id="PF08240">
    <property type="entry name" value="ADH_N"/>
    <property type="match status" value="1"/>
</dbReference>
<dbReference type="Proteomes" id="UP000051783">
    <property type="component" value="Unassembled WGS sequence"/>
</dbReference>
<evidence type="ECO:0000313" key="4">
    <source>
        <dbReference type="EMBL" id="KRO14813.1"/>
    </source>
</evidence>
<comment type="caution">
    <text evidence="4">The sequence shown here is derived from an EMBL/GenBank/DDBJ whole genome shotgun (WGS) entry which is preliminary data.</text>
</comment>
<dbReference type="GO" id="GO:0070402">
    <property type="term" value="F:NADPH binding"/>
    <property type="evidence" value="ECO:0007669"/>
    <property type="project" value="TreeGrafter"/>
</dbReference>
<keyword evidence="5" id="KW-1185">Reference proteome</keyword>
<feature type="domain" description="Enoyl reductase (ER)" evidence="3">
    <location>
        <begin position="13"/>
        <end position="314"/>
    </location>
</feature>
<keyword evidence="1" id="KW-0521">NADP</keyword>
<dbReference type="EMBL" id="JQCL01000006">
    <property type="protein sequence ID" value="KRO14813.1"/>
    <property type="molecule type" value="Genomic_DNA"/>
</dbReference>
<accession>A0A0R2MSL6</accession>
<dbReference type="PANTHER" id="PTHR48106">
    <property type="entry name" value="QUINONE OXIDOREDUCTASE PIG3-RELATED"/>
    <property type="match status" value="1"/>
</dbReference>
<proteinExistence type="predicted"/>
<dbReference type="Gene3D" id="3.40.50.720">
    <property type="entry name" value="NAD(P)-binding Rossmann-like Domain"/>
    <property type="match status" value="1"/>
</dbReference>
<dbReference type="STRING" id="942150.IV64_GL000385"/>
<dbReference type="InterPro" id="IPR036291">
    <property type="entry name" value="NAD(P)-bd_dom_sf"/>
</dbReference>
<dbReference type="SUPFAM" id="SSF50129">
    <property type="entry name" value="GroES-like"/>
    <property type="match status" value="1"/>
</dbReference>
<evidence type="ECO:0000256" key="1">
    <source>
        <dbReference type="ARBA" id="ARBA00022857"/>
    </source>
</evidence>
<dbReference type="InterPro" id="IPR011032">
    <property type="entry name" value="GroES-like_sf"/>
</dbReference>
<evidence type="ECO:0000256" key="2">
    <source>
        <dbReference type="ARBA" id="ARBA00023002"/>
    </source>
</evidence>
<evidence type="ECO:0000259" key="3">
    <source>
        <dbReference type="SMART" id="SM00829"/>
    </source>
</evidence>
<dbReference type="InterPro" id="IPR020843">
    <property type="entry name" value="ER"/>
</dbReference>
<dbReference type="Gene3D" id="3.90.180.10">
    <property type="entry name" value="Medium-chain alcohol dehydrogenases, catalytic domain"/>
    <property type="match status" value="1"/>
</dbReference>
<dbReference type="GO" id="GO:0016651">
    <property type="term" value="F:oxidoreductase activity, acting on NAD(P)H"/>
    <property type="evidence" value="ECO:0007669"/>
    <property type="project" value="TreeGrafter"/>
</dbReference>
<sequence length="317" mass="34272">MIFMRAVVIDTPGDPDVMHLVERPIPEATADQSVMRIHAFGVHRYEALTRAGGSPSVKFPRVIGVEAVGEIYQPSTNSTLKVGQKVMTMMGGFGREVDGSYQDYALVADTNLYPVDFDGDWVTLAQYPENFYTAMGAIDSLKLKSGQSLLVRGGTSAVGLAAIKLAKAMGFTVTATTRRQNQLDALIANGADQSVLDTDNQLDTDAQFDGIIDLVGTVTLTNSIAHLNPGGGVSLIGLLAGEWIVKNFNPFTLAGKFLTVFDSTDVKQSLIDEMFKLINQNHLSIPIAKVFKLEDIVASHKYVMASRELGQVIVDND</sequence>
<organism evidence="4 5">
    <name type="scientific">Lactiplantibacillus xiangfangensis</name>
    <dbReference type="NCBI Taxonomy" id="942150"/>
    <lineage>
        <taxon>Bacteria</taxon>
        <taxon>Bacillati</taxon>
        <taxon>Bacillota</taxon>
        <taxon>Bacilli</taxon>
        <taxon>Lactobacillales</taxon>
        <taxon>Lactobacillaceae</taxon>
        <taxon>Lactiplantibacillus</taxon>
    </lineage>
</organism>
<dbReference type="PATRIC" id="fig|942150.3.peg.392"/>
<dbReference type="SUPFAM" id="SSF51735">
    <property type="entry name" value="NAD(P)-binding Rossmann-fold domains"/>
    <property type="match status" value="1"/>
</dbReference>
<dbReference type="PANTHER" id="PTHR48106:SF18">
    <property type="entry name" value="QUINONE OXIDOREDUCTASE PIG3"/>
    <property type="match status" value="1"/>
</dbReference>
<keyword evidence="2" id="KW-0560">Oxidoreductase</keyword>
<evidence type="ECO:0000313" key="5">
    <source>
        <dbReference type="Proteomes" id="UP000051783"/>
    </source>
</evidence>
<reference evidence="4 5" key="1">
    <citation type="journal article" date="2015" name="Genome Announc.">
        <title>Expanding the biotechnology potential of lactobacilli through comparative genomics of 213 strains and associated genera.</title>
        <authorList>
            <person name="Sun Z."/>
            <person name="Harris H.M."/>
            <person name="McCann A."/>
            <person name="Guo C."/>
            <person name="Argimon S."/>
            <person name="Zhang W."/>
            <person name="Yang X."/>
            <person name="Jeffery I.B."/>
            <person name="Cooney J.C."/>
            <person name="Kagawa T.F."/>
            <person name="Liu W."/>
            <person name="Song Y."/>
            <person name="Salvetti E."/>
            <person name="Wrobel A."/>
            <person name="Rasinkangas P."/>
            <person name="Parkhill J."/>
            <person name="Rea M.C."/>
            <person name="O'Sullivan O."/>
            <person name="Ritari J."/>
            <person name="Douillard F.P."/>
            <person name="Paul Ross R."/>
            <person name="Yang R."/>
            <person name="Briner A.E."/>
            <person name="Felis G.E."/>
            <person name="de Vos W.M."/>
            <person name="Barrangou R."/>
            <person name="Klaenhammer T.R."/>
            <person name="Caufield P.W."/>
            <person name="Cui Y."/>
            <person name="Zhang H."/>
            <person name="O'Toole P.W."/>
        </authorList>
    </citation>
    <scope>NUCLEOTIDE SEQUENCE [LARGE SCALE GENOMIC DNA]</scope>
    <source>
        <strain evidence="4 5">LMG 26013</strain>
    </source>
</reference>
<dbReference type="InterPro" id="IPR013149">
    <property type="entry name" value="ADH-like_C"/>
</dbReference>